<evidence type="ECO:0000313" key="3">
    <source>
        <dbReference type="Proteomes" id="UP000676409"/>
    </source>
</evidence>
<keyword evidence="1" id="KW-0812">Transmembrane</keyword>
<name>A0A975FY20_9CAUL</name>
<protein>
    <submittedName>
        <fullName evidence="2">DUF969 domain-containing protein</fullName>
    </submittedName>
</protein>
<dbReference type="EMBL" id="CP073078">
    <property type="protein sequence ID" value="QUD87400.1"/>
    <property type="molecule type" value="Genomic_DNA"/>
</dbReference>
<dbReference type="Pfam" id="PF06149">
    <property type="entry name" value="DUF969"/>
    <property type="match status" value="1"/>
</dbReference>
<keyword evidence="3" id="KW-1185">Reference proteome</keyword>
<evidence type="ECO:0000256" key="1">
    <source>
        <dbReference type="SAM" id="Phobius"/>
    </source>
</evidence>
<feature type="transmembrane region" description="Helical" evidence="1">
    <location>
        <begin position="193"/>
        <end position="213"/>
    </location>
</feature>
<dbReference type="RefSeq" id="WP_211937452.1">
    <property type="nucleotide sequence ID" value="NZ_CP073078.1"/>
</dbReference>
<organism evidence="2 3">
    <name type="scientific">Phenylobacterium montanum</name>
    <dbReference type="NCBI Taxonomy" id="2823693"/>
    <lineage>
        <taxon>Bacteria</taxon>
        <taxon>Pseudomonadati</taxon>
        <taxon>Pseudomonadota</taxon>
        <taxon>Alphaproteobacteria</taxon>
        <taxon>Caulobacterales</taxon>
        <taxon>Caulobacteraceae</taxon>
        <taxon>Phenylobacterium</taxon>
    </lineage>
</organism>
<gene>
    <name evidence="2" type="ORF">KCG34_20465</name>
</gene>
<feature type="transmembrane region" description="Helical" evidence="1">
    <location>
        <begin position="94"/>
        <end position="113"/>
    </location>
</feature>
<feature type="transmembrane region" description="Helical" evidence="1">
    <location>
        <begin position="20"/>
        <end position="43"/>
    </location>
</feature>
<dbReference type="KEGG" id="caul:KCG34_20465"/>
<proteinExistence type="predicted"/>
<feature type="transmembrane region" description="Helical" evidence="1">
    <location>
        <begin position="55"/>
        <end position="74"/>
    </location>
</feature>
<keyword evidence="1" id="KW-0472">Membrane</keyword>
<sequence>MLTLIGVPIVVLGFVLRFNPLLVVTVAAVVTGLLGGMDLVAVISAFGKAFNDSRYVGVVLLALPAVGLLERAGLQERAKTLIGRARALTAGRLLLLYFVLRQATAAIGLTAIAGQAQMVRPLIAPMAEAAAEARLEDGGGLNEATRQQVRAEAAAAENVALFFGEDIFVAVASVLLIKGVLQQNGVEAQPLQISMWAIPTALCALLVHGFRLLRLDRRLARTARP</sequence>
<evidence type="ECO:0000313" key="2">
    <source>
        <dbReference type="EMBL" id="QUD87400.1"/>
    </source>
</evidence>
<dbReference type="AlphaFoldDB" id="A0A975FY20"/>
<reference evidence="2" key="1">
    <citation type="submission" date="2021-04" db="EMBL/GenBank/DDBJ databases">
        <title>The complete genome sequence of Caulobacter sp. S6.</title>
        <authorList>
            <person name="Tang Y."/>
            <person name="Ouyang W."/>
            <person name="Liu Q."/>
            <person name="Huang B."/>
            <person name="Guo Z."/>
            <person name="Lei P."/>
        </authorList>
    </citation>
    <scope>NUCLEOTIDE SEQUENCE</scope>
    <source>
        <strain evidence="2">S6</strain>
    </source>
</reference>
<accession>A0A975FY20</accession>
<dbReference type="Proteomes" id="UP000676409">
    <property type="component" value="Chromosome"/>
</dbReference>
<dbReference type="InterPro" id="IPR010374">
    <property type="entry name" value="DUF969"/>
</dbReference>
<keyword evidence="1" id="KW-1133">Transmembrane helix</keyword>